<dbReference type="AlphaFoldDB" id="A0A6G5A582"/>
<dbReference type="VEuPathDB" id="VectorBase:LOC119184752"/>
<feature type="transmembrane region" description="Helical" evidence="1">
    <location>
        <begin position="6"/>
        <end position="24"/>
    </location>
</feature>
<name>A0A6G5A582_RHIMP</name>
<sequence length="199" mass="22884">MALYSIWLWLCLLITVIISSNLATKPQAATTKPKKTGPWLFLASSITYLHLTTRDLPLVTCVKAIPTSQDVKNRTLSQIVQFMLSSGEKRYEHVDYKPIMNRQRVKAFTFGSSATASNITYIFYDNSTFEDSAVINMKNHTQEDVTEVWELWVTNSFFKRTHEDQAAYIANYKKLCNCEDPKQYKPEGCEDTSYKLIIL</sequence>
<evidence type="ECO:0000256" key="1">
    <source>
        <dbReference type="SAM" id="Phobius"/>
    </source>
</evidence>
<dbReference type="EMBL" id="GIKN01003892">
    <property type="protein sequence ID" value="NIE46165.1"/>
    <property type="molecule type" value="Transcribed_RNA"/>
</dbReference>
<protein>
    <submittedName>
        <fullName evidence="2">Putative lipocalin</fullName>
    </submittedName>
</protein>
<keyword evidence="1" id="KW-0472">Membrane</keyword>
<keyword evidence="1" id="KW-0812">Transmembrane</keyword>
<proteinExistence type="predicted"/>
<keyword evidence="1" id="KW-1133">Transmembrane helix</keyword>
<accession>A0A6G5A582</accession>
<reference evidence="2" key="1">
    <citation type="submission" date="2020-03" db="EMBL/GenBank/DDBJ databases">
        <title>A transcriptome and proteome of the tick Rhipicephalus microplus shaped by the genetic composition of its hosts and developmental stage.</title>
        <authorList>
            <person name="Garcia G.R."/>
            <person name="Ribeiro J.M.C."/>
            <person name="Maruyama S.R."/>
            <person name="Gardinasse L.G."/>
            <person name="Nelson K."/>
            <person name="Ferreira B.R."/>
            <person name="Andrade T.G."/>
            <person name="Santos I.K.F.M."/>
        </authorList>
    </citation>
    <scope>NUCLEOTIDE SEQUENCE</scope>
    <source>
        <strain evidence="2">NSGR</strain>
        <tissue evidence="2">Salivary glands</tissue>
    </source>
</reference>
<organism evidence="2">
    <name type="scientific">Rhipicephalus microplus</name>
    <name type="common">Cattle tick</name>
    <name type="synonym">Boophilus microplus</name>
    <dbReference type="NCBI Taxonomy" id="6941"/>
    <lineage>
        <taxon>Eukaryota</taxon>
        <taxon>Metazoa</taxon>
        <taxon>Ecdysozoa</taxon>
        <taxon>Arthropoda</taxon>
        <taxon>Chelicerata</taxon>
        <taxon>Arachnida</taxon>
        <taxon>Acari</taxon>
        <taxon>Parasitiformes</taxon>
        <taxon>Ixodida</taxon>
        <taxon>Ixodoidea</taxon>
        <taxon>Ixodidae</taxon>
        <taxon>Rhipicephalinae</taxon>
        <taxon>Rhipicephalus</taxon>
        <taxon>Boophilus</taxon>
    </lineage>
</organism>
<evidence type="ECO:0000313" key="2">
    <source>
        <dbReference type="EMBL" id="NIE46165.1"/>
    </source>
</evidence>